<reference evidence="1 2" key="1">
    <citation type="submission" date="2019-03" db="EMBL/GenBank/DDBJ databases">
        <authorList>
            <person name="Kim M.K.M."/>
        </authorList>
    </citation>
    <scope>NUCLEOTIDE SEQUENCE [LARGE SCALE GENOMIC DNA]</scope>
    <source>
        <strain evidence="1 2">18JY21-1</strain>
    </source>
</reference>
<name>A0A4R4EBB5_9BACL</name>
<evidence type="ECO:0008006" key="3">
    <source>
        <dbReference type="Google" id="ProtNLM"/>
    </source>
</evidence>
<evidence type="ECO:0000313" key="2">
    <source>
        <dbReference type="Proteomes" id="UP000295418"/>
    </source>
</evidence>
<proteinExistence type="predicted"/>
<dbReference type="EMBL" id="SKFG01000022">
    <property type="protein sequence ID" value="TCZ75208.1"/>
    <property type="molecule type" value="Genomic_DNA"/>
</dbReference>
<dbReference type="Pfam" id="PF13797">
    <property type="entry name" value="Post_transc_reg"/>
    <property type="match status" value="1"/>
</dbReference>
<gene>
    <name evidence="1" type="ORF">E0485_18350</name>
</gene>
<comment type="caution">
    <text evidence="1">The sequence shown here is derived from an EMBL/GenBank/DDBJ whole genome shotgun (WGS) entry which is preliminary data.</text>
</comment>
<accession>A0A4R4EBB5</accession>
<dbReference type="AlphaFoldDB" id="A0A4R4EBB5"/>
<sequence>MQPDDKFVQAVTEDNELDQDIERLCSSKAEEFKLLGYDAVNGKDIWLCVSDKYSKIGTPQLHEMVNDILSLKVTQYMNWITMRMYKGL</sequence>
<keyword evidence="2" id="KW-1185">Reference proteome</keyword>
<organism evidence="1 2">
    <name type="scientific">Paenibacillus albiflavus</name>
    <dbReference type="NCBI Taxonomy" id="2545760"/>
    <lineage>
        <taxon>Bacteria</taxon>
        <taxon>Bacillati</taxon>
        <taxon>Bacillota</taxon>
        <taxon>Bacilli</taxon>
        <taxon>Bacillales</taxon>
        <taxon>Paenibacillaceae</taxon>
        <taxon>Paenibacillus</taxon>
    </lineage>
</organism>
<evidence type="ECO:0000313" key="1">
    <source>
        <dbReference type="EMBL" id="TCZ75208.1"/>
    </source>
</evidence>
<dbReference type="Proteomes" id="UP000295418">
    <property type="component" value="Unassembled WGS sequence"/>
</dbReference>
<dbReference type="InterPro" id="IPR025716">
    <property type="entry name" value="Post-transcriptional_regulator"/>
</dbReference>
<dbReference type="OrthoDB" id="2990595at2"/>
<protein>
    <recommendedName>
        <fullName evidence="3">Post-transcriptional regulator</fullName>
    </recommendedName>
</protein>